<dbReference type="AlphaFoldDB" id="A0A645IYM6"/>
<organism evidence="1">
    <name type="scientific">bioreactor metagenome</name>
    <dbReference type="NCBI Taxonomy" id="1076179"/>
    <lineage>
        <taxon>unclassified sequences</taxon>
        <taxon>metagenomes</taxon>
        <taxon>ecological metagenomes</taxon>
    </lineage>
</organism>
<comment type="caution">
    <text evidence="1">The sequence shown here is derived from an EMBL/GenBank/DDBJ whole genome shotgun (WGS) entry which is preliminary data.</text>
</comment>
<reference evidence="1" key="1">
    <citation type="submission" date="2019-08" db="EMBL/GenBank/DDBJ databases">
        <authorList>
            <person name="Kucharzyk K."/>
            <person name="Murdoch R.W."/>
            <person name="Higgins S."/>
            <person name="Loffler F."/>
        </authorList>
    </citation>
    <scope>NUCLEOTIDE SEQUENCE</scope>
</reference>
<gene>
    <name evidence="1" type="ORF">SDC9_204119</name>
</gene>
<name>A0A645IYM6_9ZZZZ</name>
<dbReference type="EMBL" id="VSSQ01126741">
    <property type="protein sequence ID" value="MPN56431.1"/>
    <property type="molecule type" value="Genomic_DNA"/>
</dbReference>
<accession>A0A645IYM6</accession>
<proteinExistence type="predicted"/>
<evidence type="ECO:0000313" key="1">
    <source>
        <dbReference type="EMBL" id="MPN56431.1"/>
    </source>
</evidence>
<sequence>MTFTIRHNLYFSDLIDFDTTNGMAIVPEQKNFSIKYPDTLSNKSIQDGVPFYFADMNFDGKKELVLVSLCKAQRFRDSLAVFAIGDNYKLLDSVHQITHLEPYCFFDSQTIFNRKRRMVTVNFSGGAYDTENRTYIYDKKKGLRLYRVYGSDNGEVYDRTYN</sequence>
<protein>
    <submittedName>
        <fullName evidence="1">Uncharacterized protein</fullName>
    </submittedName>
</protein>